<dbReference type="EMBL" id="JAMZED010000023">
    <property type="protein sequence ID" value="MCR6505126.1"/>
    <property type="molecule type" value="Genomic_DNA"/>
</dbReference>
<dbReference type="AlphaFoldDB" id="A0A9X2SST4"/>
<organism evidence="1 2">
    <name type="scientific">Bacteroides muris</name>
    <name type="common">ex Fokt et al. 2023</name>
    <dbReference type="NCBI Taxonomy" id="2937417"/>
    <lineage>
        <taxon>Bacteria</taxon>
        <taxon>Pseudomonadati</taxon>
        <taxon>Bacteroidota</taxon>
        <taxon>Bacteroidia</taxon>
        <taxon>Bacteroidales</taxon>
        <taxon>Bacteroidaceae</taxon>
        <taxon>Bacteroides</taxon>
    </lineage>
</organism>
<comment type="caution">
    <text evidence="1">The sequence shown here is derived from an EMBL/GenBank/DDBJ whole genome shotgun (WGS) entry which is preliminary data.</text>
</comment>
<reference evidence="1" key="2">
    <citation type="submission" date="2022-04" db="EMBL/GenBank/DDBJ databases">
        <authorList>
            <person name="Fokt H."/>
            <person name="Baines J."/>
        </authorList>
    </citation>
    <scope>NUCLEOTIDE SEQUENCE</scope>
    <source>
        <strain evidence="1">KH365_2</strain>
    </source>
</reference>
<keyword evidence="2" id="KW-1185">Reference proteome</keyword>
<gene>
    <name evidence="1" type="ORF">M1B79_10685</name>
</gene>
<dbReference type="RefSeq" id="WP_257931714.1">
    <property type="nucleotide sequence ID" value="NZ_JAMZED010000023.1"/>
</dbReference>
<dbReference type="Proteomes" id="UP001143192">
    <property type="component" value="Unassembled WGS sequence"/>
</dbReference>
<proteinExistence type="predicted"/>
<reference evidence="1" key="1">
    <citation type="journal article" date="2022" name="Arch. Microbiol.">
        <title>Bacteroides muris sp. nov. isolated from the cecum of wild-derived house mice.</title>
        <authorList>
            <person name="Fokt H."/>
            <person name="Unni R."/>
            <person name="Repnik U."/>
            <person name="Schmitz R.A."/>
            <person name="Bramkamp M."/>
            <person name="Baines J.F."/>
            <person name="Unterweger D."/>
        </authorList>
    </citation>
    <scope>NUCLEOTIDE SEQUENCE</scope>
    <source>
        <strain evidence="1">KH365_2</strain>
    </source>
</reference>
<sequence length="166" mass="19362">MKITLKEQIKILQEDGKLPKFSNKKRDFQIVTDENIKKGSIIYIPMINDDGFVVKGNYKSSDKWIVVMGISKDDCIVGSLLVNTKPNTFFKELGDIQFPLLKKDYSFWDYKSWLDCSKLFRIPRLRILQYGGYCGCITDSDWELIWETVKNTDFISDSDKEFFGIL</sequence>
<evidence type="ECO:0000313" key="1">
    <source>
        <dbReference type="EMBL" id="MCR6505126.1"/>
    </source>
</evidence>
<name>A0A9X2SST4_9BACE</name>
<protein>
    <submittedName>
        <fullName evidence="1">Uncharacterized protein</fullName>
    </submittedName>
</protein>
<evidence type="ECO:0000313" key="2">
    <source>
        <dbReference type="Proteomes" id="UP001143192"/>
    </source>
</evidence>
<accession>A0A9X2SST4</accession>